<dbReference type="GO" id="GO:0061630">
    <property type="term" value="F:ubiquitin protein ligase activity"/>
    <property type="evidence" value="ECO:0007669"/>
    <property type="project" value="UniProtKB-EC"/>
</dbReference>
<evidence type="ECO:0000256" key="6">
    <source>
        <dbReference type="ARBA" id="ARBA00022692"/>
    </source>
</evidence>
<evidence type="ECO:0000256" key="10">
    <source>
        <dbReference type="ARBA" id="ARBA00022833"/>
    </source>
</evidence>
<dbReference type="CDD" id="cd16461">
    <property type="entry name" value="RING-H2_EL5-like"/>
    <property type="match status" value="1"/>
</dbReference>
<dbReference type="SMART" id="SM00184">
    <property type="entry name" value="RING"/>
    <property type="match status" value="1"/>
</dbReference>
<dbReference type="EC" id="2.3.2.27" evidence="4"/>
<evidence type="ECO:0000256" key="11">
    <source>
        <dbReference type="ARBA" id="ARBA00022989"/>
    </source>
</evidence>
<keyword evidence="9" id="KW-0833">Ubl conjugation pathway</keyword>
<dbReference type="EMBL" id="EF087725">
    <property type="protein sequence ID" value="ABK26960.1"/>
    <property type="molecule type" value="mRNA"/>
</dbReference>
<evidence type="ECO:0000256" key="1">
    <source>
        <dbReference type="ARBA" id="ARBA00000900"/>
    </source>
</evidence>
<evidence type="ECO:0000256" key="4">
    <source>
        <dbReference type="ARBA" id="ARBA00012483"/>
    </source>
</evidence>
<dbReference type="GO" id="GO:0008270">
    <property type="term" value="F:zinc ion binding"/>
    <property type="evidence" value="ECO:0007669"/>
    <property type="project" value="UniProtKB-KW"/>
</dbReference>
<keyword evidence="7" id="KW-0479">Metal-binding</keyword>
<dbReference type="GO" id="GO:0016020">
    <property type="term" value="C:membrane"/>
    <property type="evidence" value="ECO:0007669"/>
    <property type="project" value="UniProtKB-SubCell"/>
</dbReference>
<keyword evidence="12 16" id="KW-0472">Membrane</keyword>
<evidence type="ECO:0000256" key="16">
    <source>
        <dbReference type="SAM" id="Phobius"/>
    </source>
</evidence>
<dbReference type="FunFam" id="3.30.40.10:FF:000187">
    <property type="entry name" value="E3 ubiquitin-protein ligase ATL6"/>
    <property type="match status" value="1"/>
</dbReference>
<feature type="transmembrane region" description="Helical" evidence="16">
    <location>
        <begin position="25"/>
        <end position="51"/>
    </location>
</feature>
<dbReference type="SUPFAM" id="SSF57850">
    <property type="entry name" value="RING/U-box"/>
    <property type="match status" value="1"/>
</dbReference>
<dbReference type="Gene3D" id="3.30.40.10">
    <property type="entry name" value="Zinc/RING finger domain, C3HC4 (zinc finger)"/>
    <property type="match status" value="1"/>
</dbReference>
<reference evidence="18" key="1">
    <citation type="journal article" date="2008" name="BMC Genomics">
        <title>A conifer genomics resource of 200,000 spruce (Picea spp.) ESTs and 6,464 high-quality, sequence-finished full-length cDNAs for Sitka spruce (Picea sitchensis).</title>
        <authorList>
            <person name="Ralph S.G."/>
            <person name="Chun H.J."/>
            <person name="Kolosova N."/>
            <person name="Cooper D."/>
            <person name="Oddy C."/>
            <person name="Ritland C.E."/>
            <person name="Kirkpatrick R."/>
            <person name="Moore R."/>
            <person name="Barber S."/>
            <person name="Holt R.A."/>
            <person name="Jones S.J."/>
            <person name="Marra M.A."/>
            <person name="Douglas C.J."/>
            <person name="Ritland K."/>
            <person name="Bohlmann J."/>
        </authorList>
    </citation>
    <scope>NUCLEOTIDE SEQUENCE</scope>
    <source>
        <tissue evidence="18">Green portion of the leader tissue</tissue>
    </source>
</reference>
<keyword evidence="5" id="KW-0808">Transferase</keyword>
<name>A9P249_PICSI</name>
<dbReference type="InterPro" id="IPR013083">
    <property type="entry name" value="Znf_RING/FYVE/PHD"/>
</dbReference>
<comment type="subcellular location">
    <subcellularLocation>
        <location evidence="2">Membrane</location>
        <topology evidence="2">Single-pass membrane protein</topology>
    </subcellularLocation>
</comment>
<keyword evidence="10" id="KW-0862">Zinc</keyword>
<dbReference type="GO" id="GO:0016567">
    <property type="term" value="P:protein ubiquitination"/>
    <property type="evidence" value="ECO:0007669"/>
    <property type="project" value="UniProtKB-UniPathway"/>
</dbReference>
<dbReference type="UniPathway" id="UPA00143"/>
<feature type="compositionally biased region" description="Basic and acidic residues" evidence="15">
    <location>
        <begin position="280"/>
        <end position="292"/>
    </location>
</feature>
<protein>
    <recommendedName>
        <fullName evidence="4">RING-type E3 ubiquitin transferase</fullName>
        <ecNumber evidence="4">2.3.2.27</ecNumber>
    </recommendedName>
</protein>
<evidence type="ECO:0000256" key="15">
    <source>
        <dbReference type="SAM" id="MobiDB-lite"/>
    </source>
</evidence>
<evidence type="ECO:0000256" key="13">
    <source>
        <dbReference type="ARBA" id="ARBA00024209"/>
    </source>
</evidence>
<dbReference type="PANTHER" id="PTHR45768">
    <property type="entry name" value="E3 UBIQUITIN-PROTEIN LIGASE RNF13-LIKE"/>
    <property type="match status" value="1"/>
</dbReference>
<evidence type="ECO:0000259" key="17">
    <source>
        <dbReference type="PROSITE" id="PS50089"/>
    </source>
</evidence>
<dbReference type="AlphaFoldDB" id="A9P249"/>
<proteinExistence type="evidence at transcript level"/>
<evidence type="ECO:0000256" key="3">
    <source>
        <dbReference type="ARBA" id="ARBA00004906"/>
    </source>
</evidence>
<comment type="catalytic activity">
    <reaction evidence="1">
        <text>S-ubiquitinyl-[E2 ubiquitin-conjugating enzyme]-L-cysteine + [acceptor protein]-L-lysine = [E2 ubiquitin-conjugating enzyme]-L-cysteine + N(6)-ubiquitinyl-[acceptor protein]-L-lysine.</text>
        <dbReference type="EC" id="2.3.2.27"/>
    </reaction>
</comment>
<feature type="compositionally biased region" description="Low complexity" evidence="15">
    <location>
        <begin position="255"/>
        <end position="271"/>
    </location>
</feature>
<organism evidence="18">
    <name type="scientific">Picea sitchensis</name>
    <name type="common">Sitka spruce</name>
    <name type="synonym">Pinus sitchensis</name>
    <dbReference type="NCBI Taxonomy" id="3332"/>
    <lineage>
        <taxon>Eukaryota</taxon>
        <taxon>Viridiplantae</taxon>
        <taxon>Streptophyta</taxon>
        <taxon>Embryophyta</taxon>
        <taxon>Tracheophyta</taxon>
        <taxon>Spermatophyta</taxon>
        <taxon>Pinopsida</taxon>
        <taxon>Pinidae</taxon>
        <taxon>Conifers I</taxon>
        <taxon>Pinales</taxon>
        <taxon>Pinaceae</taxon>
        <taxon>Picea</taxon>
    </lineage>
</organism>
<keyword evidence="11 16" id="KW-1133">Transmembrane helix</keyword>
<evidence type="ECO:0000313" key="18">
    <source>
        <dbReference type="EMBL" id="ABK26960.1"/>
    </source>
</evidence>
<dbReference type="OMA" id="VTIAMRM"/>
<dbReference type="PANTHER" id="PTHR45768:SF34">
    <property type="entry name" value="RING-H2 FINGER PROTEIN ATL64"/>
    <property type="match status" value="1"/>
</dbReference>
<dbReference type="Pfam" id="PF13639">
    <property type="entry name" value="zf-RING_2"/>
    <property type="match status" value="1"/>
</dbReference>
<comment type="similarity">
    <text evidence="13">Belongs to the RING-type zinc finger family. ATL subfamily.</text>
</comment>
<dbReference type="PROSITE" id="PS50089">
    <property type="entry name" value="ZF_RING_2"/>
    <property type="match status" value="1"/>
</dbReference>
<accession>A9P249</accession>
<sequence length="292" mass="32844">MSLGSDLNEPLPEEREPKYLINGKIMILAVICLLLVAALVFLLHVYARWIWRESSRISRRTRRRSASTRRRFSFTGREPARLLNVGLDSKILETLPMFLYKSQNFTDGLDCAVCLCEFEDNEKARLLPNCGHSFHVECIDMWFRSHSTCPVCRTGAQPEQPVLESARVEQVSVTIPGPITSGFHDNPNLEQDQTAGCGEDYNLQNATNIFPWGRQKQMKTEMDEGTSGGGRALMPQIAIDIPKRPDGFSSGEGHQFQSPNGSQSSSKSPIPRLRSFTRMLSRDTEKKVLPAD</sequence>
<comment type="pathway">
    <text evidence="3">Protein modification; protein ubiquitination.</text>
</comment>
<dbReference type="InterPro" id="IPR001841">
    <property type="entry name" value="Znf_RING"/>
</dbReference>
<keyword evidence="8 14" id="KW-0863">Zinc-finger</keyword>
<evidence type="ECO:0000256" key="2">
    <source>
        <dbReference type="ARBA" id="ARBA00004167"/>
    </source>
</evidence>
<evidence type="ECO:0000256" key="12">
    <source>
        <dbReference type="ARBA" id="ARBA00023136"/>
    </source>
</evidence>
<feature type="region of interest" description="Disordered" evidence="15">
    <location>
        <begin position="241"/>
        <end position="292"/>
    </location>
</feature>
<evidence type="ECO:0000256" key="14">
    <source>
        <dbReference type="PROSITE-ProRule" id="PRU00175"/>
    </source>
</evidence>
<evidence type="ECO:0000256" key="7">
    <source>
        <dbReference type="ARBA" id="ARBA00022723"/>
    </source>
</evidence>
<evidence type="ECO:0000256" key="9">
    <source>
        <dbReference type="ARBA" id="ARBA00022786"/>
    </source>
</evidence>
<keyword evidence="6 16" id="KW-0812">Transmembrane</keyword>
<evidence type="ECO:0000256" key="8">
    <source>
        <dbReference type="ARBA" id="ARBA00022771"/>
    </source>
</evidence>
<feature type="domain" description="RING-type" evidence="17">
    <location>
        <begin position="111"/>
        <end position="153"/>
    </location>
</feature>
<evidence type="ECO:0000256" key="5">
    <source>
        <dbReference type="ARBA" id="ARBA00022679"/>
    </source>
</evidence>